<proteinExistence type="predicted"/>
<accession>A0A250FW95</accession>
<dbReference type="Gene3D" id="3.10.450.50">
    <property type="match status" value="1"/>
</dbReference>
<reference evidence="2" key="1">
    <citation type="submission" date="2017-06" db="EMBL/GenBank/DDBJ databases">
        <title>Capnocytophaga spp. assemblies.</title>
        <authorList>
            <person name="Gulvik C.A."/>
        </authorList>
    </citation>
    <scope>NUCLEOTIDE SEQUENCE [LARGE SCALE GENOMIC DNA]</scope>
    <source>
        <strain evidence="2">H1496</strain>
    </source>
</reference>
<evidence type="ECO:0000313" key="1">
    <source>
        <dbReference type="EMBL" id="ATA88227.1"/>
    </source>
</evidence>
<dbReference type="RefSeq" id="WP_095911361.1">
    <property type="nucleotide sequence ID" value="NZ_CAJPPZ010000060.1"/>
</dbReference>
<sequence>MKYYLCIAFWLSLLFVGCTPKDRNTPEAVAKDFIIAVNKNEFAKAKQYGDSTVIHRMTQIEQMFKEYKGEIPENPAIDFQVIQVVPTDEHSAIVTYSLREGESYKQLKVRKIAGQWKVTLEMQEAMPEEKP</sequence>
<organism evidence="1 2">
    <name type="scientific">Capnocytophaga gingivalis</name>
    <dbReference type="NCBI Taxonomy" id="1017"/>
    <lineage>
        <taxon>Bacteria</taxon>
        <taxon>Pseudomonadati</taxon>
        <taxon>Bacteroidota</taxon>
        <taxon>Flavobacteriia</taxon>
        <taxon>Flavobacteriales</taxon>
        <taxon>Flavobacteriaceae</taxon>
        <taxon>Capnocytophaga</taxon>
    </lineage>
</organism>
<gene>
    <name evidence="1" type="ORF">CGC50_11190</name>
</gene>
<dbReference type="KEGG" id="cgh:CGC50_11190"/>
<dbReference type="GeneID" id="84809111"/>
<name>A0A250FW95_9FLAO</name>
<dbReference type="AlphaFoldDB" id="A0A250FW95"/>
<dbReference type="OrthoDB" id="1151348at2"/>
<evidence type="ECO:0000313" key="2">
    <source>
        <dbReference type="Proteomes" id="UP000217250"/>
    </source>
</evidence>
<dbReference type="PROSITE" id="PS51257">
    <property type="entry name" value="PROKAR_LIPOPROTEIN"/>
    <property type="match status" value="1"/>
</dbReference>
<protein>
    <submittedName>
        <fullName evidence="1">Lumazine-binding protein</fullName>
    </submittedName>
</protein>
<dbReference type="Proteomes" id="UP000217250">
    <property type="component" value="Chromosome"/>
</dbReference>
<dbReference type="EMBL" id="CP022386">
    <property type="protein sequence ID" value="ATA88227.1"/>
    <property type="molecule type" value="Genomic_DNA"/>
</dbReference>